<evidence type="ECO:0000313" key="2">
    <source>
        <dbReference type="Proteomes" id="UP000095453"/>
    </source>
</evidence>
<dbReference type="GO" id="GO:0016020">
    <property type="term" value="C:membrane"/>
    <property type="evidence" value="ECO:0007669"/>
    <property type="project" value="InterPro"/>
</dbReference>
<dbReference type="InterPro" id="IPR007554">
    <property type="entry name" value="Glycerophosphate_synth"/>
</dbReference>
<dbReference type="AlphaFoldDB" id="A0A173U3F9"/>
<dbReference type="SUPFAM" id="SSF53756">
    <property type="entry name" value="UDP-Glycosyltransferase/glycogen phosphorylase"/>
    <property type="match status" value="1"/>
</dbReference>
<gene>
    <name evidence="1" type="ORF">ERS852444_01831</name>
</gene>
<dbReference type="GO" id="GO:0047355">
    <property type="term" value="F:CDP-glycerol glycerophosphotransferase activity"/>
    <property type="evidence" value="ECO:0007669"/>
    <property type="project" value="InterPro"/>
</dbReference>
<sequence>MIINFLIVIQENSMIIKAMKKSLQFVNDLILDKKAEKFLKNNAKKTHDKNELMKVGFIVFEPETWDKLNPIYNELKLREGIEVKIIIVPSFDQELKITTHYGKELNYFKKLDNDSILAYQNSRWIDIEKEGYDYIFYQDPYNEHMPPTLRSDNVVRFAKICYVPYGFVGSNDLSHIVTNKAFFRNVTYGFLDTQNNFKILTNRYKNNIKKGLQHFNIMGYPAYEKFFEYAKANNEIKKILWAPRWTYDEKIGKSHFFEYKDKFNELSKKYPNILFTIRPHPMMFSNFIKSGLMTEEEFLHYKKELELLGIELSLNKDVSEDLKTTDILISDFSSIIPMFYFMNKPVIYTDADMALNEEYCIIMDNSYIADNWNKVREYIDDLVNGIDLKSSQRYADIKEQYKLHHEASRRIVDCLVNDYIKNEMEA</sequence>
<dbReference type="Pfam" id="PF04464">
    <property type="entry name" value="Glyphos_transf"/>
    <property type="match status" value="1"/>
</dbReference>
<dbReference type="Gene3D" id="3.40.50.12580">
    <property type="match status" value="1"/>
</dbReference>
<keyword evidence="1" id="KW-0808">Transferase</keyword>
<dbReference type="Proteomes" id="UP000095453">
    <property type="component" value="Unassembled WGS sequence"/>
</dbReference>
<dbReference type="InterPro" id="IPR043148">
    <property type="entry name" value="TagF_C"/>
</dbReference>
<dbReference type="EMBL" id="CYXX01000012">
    <property type="protein sequence ID" value="CUN09020.1"/>
    <property type="molecule type" value="Genomic_DNA"/>
</dbReference>
<name>A0A173U3F9_9FIRM</name>
<evidence type="ECO:0000313" key="1">
    <source>
        <dbReference type="EMBL" id="CUN09020.1"/>
    </source>
</evidence>
<proteinExistence type="predicted"/>
<protein>
    <submittedName>
        <fullName evidence="1">CDP-Glycerol:Poly(Glycerophosphate) glycerophosphotransferase</fullName>
    </submittedName>
</protein>
<organism evidence="1 2">
    <name type="scientific">Roseburia inulinivorans</name>
    <dbReference type="NCBI Taxonomy" id="360807"/>
    <lineage>
        <taxon>Bacteria</taxon>
        <taxon>Bacillati</taxon>
        <taxon>Bacillota</taxon>
        <taxon>Clostridia</taxon>
        <taxon>Lachnospirales</taxon>
        <taxon>Lachnospiraceae</taxon>
        <taxon>Roseburia</taxon>
    </lineage>
</organism>
<accession>A0A173U3F9</accession>
<reference evidence="1 2" key="1">
    <citation type="submission" date="2015-09" db="EMBL/GenBank/DDBJ databases">
        <authorList>
            <consortium name="Pathogen Informatics"/>
        </authorList>
    </citation>
    <scope>NUCLEOTIDE SEQUENCE [LARGE SCALE GENOMIC DNA]</scope>
    <source>
        <strain evidence="1 2">2789STDY5608887</strain>
    </source>
</reference>